<evidence type="ECO:0000313" key="2">
    <source>
        <dbReference type="Proteomes" id="UP000789525"/>
    </source>
</evidence>
<gene>
    <name evidence="1" type="ORF">ACOLOM_LOCUS12355</name>
</gene>
<protein>
    <submittedName>
        <fullName evidence="1">5158_t:CDS:1</fullName>
    </submittedName>
</protein>
<proteinExistence type="predicted"/>
<sequence length="197" mass="21918">RIKQRLLRNEGLRQDNNLNVKTRQKGKKNEMYAIQSRLAIHETQDHLPAPDGGNDKCSISASWTRYAIEWLFAFLCSRSSSLSRSCSTSRGCLLEGKELLRSEGLVVDLGRSLDQILQVCPEEEITEVHELAMTLILDIHNTPSVLATADGLSVNDHIALRANDGEGDHGADDIVVLQFLLIKLVRIKGIEADVVVY</sequence>
<accession>A0ACA9QDS1</accession>
<dbReference type="EMBL" id="CAJVPT010049644">
    <property type="protein sequence ID" value="CAG8744428.1"/>
    <property type="molecule type" value="Genomic_DNA"/>
</dbReference>
<dbReference type="Proteomes" id="UP000789525">
    <property type="component" value="Unassembled WGS sequence"/>
</dbReference>
<reference evidence="1" key="1">
    <citation type="submission" date="2021-06" db="EMBL/GenBank/DDBJ databases">
        <authorList>
            <person name="Kallberg Y."/>
            <person name="Tangrot J."/>
            <person name="Rosling A."/>
        </authorList>
    </citation>
    <scope>NUCLEOTIDE SEQUENCE</scope>
    <source>
        <strain evidence="1">CL356</strain>
    </source>
</reference>
<organism evidence="1 2">
    <name type="scientific">Acaulospora colombiana</name>
    <dbReference type="NCBI Taxonomy" id="27376"/>
    <lineage>
        <taxon>Eukaryota</taxon>
        <taxon>Fungi</taxon>
        <taxon>Fungi incertae sedis</taxon>
        <taxon>Mucoromycota</taxon>
        <taxon>Glomeromycotina</taxon>
        <taxon>Glomeromycetes</taxon>
        <taxon>Diversisporales</taxon>
        <taxon>Acaulosporaceae</taxon>
        <taxon>Acaulospora</taxon>
    </lineage>
</organism>
<evidence type="ECO:0000313" key="1">
    <source>
        <dbReference type="EMBL" id="CAG8744428.1"/>
    </source>
</evidence>
<comment type="caution">
    <text evidence="1">The sequence shown here is derived from an EMBL/GenBank/DDBJ whole genome shotgun (WGS) entry which is preliminary data.</text>
</comment>
<feature type="non-terminal residue" evidence="1">
    <location>
        <position position="1"/>
    </location>
</feature>
<name>A0ACA9QDS1_9GLOM</name>
<keyword evidence="2" id="KW-1185">Reference proteome</keyword>